<dbReference type="PROSITE" id="PS51154">
    <property type="entry name" value="MACRO"/>
    <property type="match status" value="1"/>
</dbReference>
<dbReference type="HOGENOM" id="CLU_046550_7_2_6"/>
<keyword evidence="3" id="KW-1185">Reference proteome</keyword>
<dbReference type="EnsemblBacteria" id="ADF60089">
    <property type="protein sequence ID" value="ADF60089"/>
    <property type="gene ID" value="ECL_00523"/>
</dbReference>
<evidence type="ECO:0000259" key="1">
    <source>
        <dbReference type="PROSITE" id="PS51154"/>
    </source>
</evidence>
<dbReference type="eggNOG" id="COG2110">
    <property type="taxonomic scope" value="Bacteria"/>
</dbReference>
<dbReference type="AlphaFoldDB" id="A0A0H3CEQ5"/>
<sequence>MTLTVLPGDLFEQEADCLINAWNMNFIPWWLLWPKGVSGRLKQLAGPEPFRQLARTGVMRPGTVCLTDGGKLKTPIIHAAALNMFWCSSESIVHCCTDAALNLAAVKGFHSVAFPLLGSGIGGLTPSLSLEAMTRAIEINPYSKTLDIKIITYRKGDAV</sequence>
<name>A0A0H3CEQ5_ENTCC</name>
<dbReference type="SMART" id="SM00506">
    <property type="entry name" value="A1pp"/>
    <property type="match status" value="1"/>
</dbReference>
<dbReference type="PATRIC" id="fig|716541.4.peg.793"/>
<dbReference type="SUPFAM" id="SSF52949">
    <property type="entry name" value="Macro domain-like"/>
    <property type="match status" value="1"/>
</dbReference>
<feature type="domain" description="Macro" evidence="1">
    <location>
        <begin position="1"/>
        <end position="159"/>
    </location>
</feature>
<evidence type="ECO:0000313" key="3">
    <source>
        <dbReference type="Proteomes" id="UP000002363"/>
    </source>
</evidence>
<dbReference type="InterPro" id="IPR043472">
    <property type="entry name" value="Macro_dom-like"/>
</dbReference>
<dbReference type="RefSeq" id="WP_013095244.1">
    <property type="nucleotide sequence ID" value="NC_014121.1"/>
</dbReference>
<dbReference type="EMBL" id="CP001918">
    <property type="protein sequence ID" value="ADF60089.1"/>
    <property type="molecule type" value="Genomic_DNA"/>
</dbReference>
<dbReference type="Gene3D" id="3.40.220.10">
    <property type="entry name" value="Leucine Aminopeptidase, subunit E, domain 1"/>
    <property type="match status" value="1"/>
</dbReference>
<organism evidence="2 3">
    <name type="scientific">Enterobacter cloacae subsp. cloacae (strain ATCC 13047 / DSM 30054 / NBRC 13535 / NCTC 10005 / WDCM 00083 / NCDC 279-56)</name>
    <dbReference type="NCBI Taxonomy" id="716541"/>
    <lineage>
        <taxon>Bacteria</taxon>
        <taxon>Pseudomonadati</taxon>
        <taxon>Pseudomonadota</taxon>
        <taxon>Gammaproteobacteria</taxon>
        <taxon>Enterobacterales</taxon>
        <taxon>Enterobacteriaceae</taxon>
        <taxon>Enterobacter</taxon>
        <taxon>Enterobacter cloacae complex</taxon>
    </lineage>
</organism>
<protein>
    <submittedName>
        <fullName evidence="2">Appr-1-p processing domain-containing protein</fullName>
    </submittedName>
</protein>
<evidence type="ECO:0000313" key="2">
    <source>
        <dbReference type="EMBL" id="ADF60089.1"/>
    </source>
</evidence>
<dbReference type="Pfam" id="PF01661">
    <property type="entry name" value="Macro"/>
    <property type="match status" value="1"/>
</dbReference>
<reference evidence="2 3" key="1">
    <citation type="journal article" date="2010" name="J. Bacteriol.">
        <title>Complete genome sequence of Enterobacter cloacae subsp. cloacae type strain ATCC 13047.</title>
        <authorList>
            <person name="Ren Y."/>
            <person name="Ren Y."/>
            <person name="Zhou Z."/>
            <person name="Guo X."/>
            <person name="Li Y."/>
            <person name="Feng L."/>
            <person name="Wang L."/>
        </authorList>
    </citation>
    <scope>NUCLEOTIDE SEQUENCE [LARGE SCALE GENOMIC DNA]</scope>
    <source>
        <strain evidence="3">ATCC 13047 / DSM 30054 / NBRC 13535 / NCTC 10005 / WDCM 00083 / NCDC 279-56</strain>
    </source>
</reference>
<dbReference type="InterPro" id="IPR002589">
    <property type="entry name" value="Macro_dom"/>
</dbReference>
<gene>
    <name evidence="2" type="ordered locus">ECL_00523</name>
</gene>
<accession>A0A0H3CEQ5</accession>
<dbReference type="KEGG" id="enc:ECL_00523"/>
<dbReference type="STRING" id="716541.ECL_00523"/>
<dbReference type="Proteomes" id="UP000002363">
    <property type="component" value="Chromosome"/>
</dbReference>
<dbReference type="OrthoDB" id="6194521at2"/>
<proteinExistence type="predicted"/>